<dbReference type="RefSeq" id="WP_256396985.1">
    <property type="nucleotide sequence ID" value="NZ_JANHDL010000004.1"/>
</dbReference>
<reference evidence="1 2" key="1">
    <citation type="journal article" date="2019" name="Int. J. Syst. Evol. Microbiol.">
        <title>The Global Catalogue of Microorganisms (GCM) 10K type strain sequencing project: providing services to taxonomists for standard genome sequencing and annotation.</title>
        <authorList>
            <consortium name="The Broad Institute Genomics Platform"/>
            <consortium name="The Broad Institute Genome Sequencing Center for Infectious Disease"/>
            <person name="Wu L."/>
            <person name="Ma J."/>
        </authorList>
    </citation>
    <scope>NUCLEOTIDE SEQUENCE [LARGE SCALE GENOMIC DNA]</scope>
    <source>
        <strain evidence="1 2">CGMCC 1.12689</strain>
    </source>
</reference>
<dbReference type="EMBL" id="JBHUDB010000002">
    <property type="protein sequence ID" value="MFD1570216.1"/>
    <property type="molecule type" value="Genomic_DNA"/>
</dbReference>
<proteinExistence type="predicted"/>
<accession>A0ABD6BYM1</accession>
<organism evidence="1 2">
    <name type="scientific">Halorubrum laminariae</name>
    <dbReference type="NCBI Taxonomy" id="1433523"/>
    <lineage>
        <taxon>Archaea</taxon>
        <taxon>Methanobacteriati</taxon>
        <taxon>Methanobacteriota</taxon>
        <taxon>Stenosarchaea group</taxon>
        <taxon>Halobacteria</taxon>
        <taxon>Halobacteriales</taxon>
        <taxon>Haloferacaceae</taxon>
        <taxon>Halorubrum</taxon>
    </lineage>
</organism>
<name>A0ABD6BYM1_9EURY</name>
<evidence type="ECO:0008006" key="3">
    <source>
        <dbReference type="Google" id="ProtNLM"/>
    </source>
</evidence>
<comment type="caution">
    <text evidence="1">The sequence shown here is derived from an EMBL/GenBank/DDBJ whole genome shotgun (WGS) entry which is preliminary data.</text>
</comment>
<evidence type="ECO:0000313" key="2">
    <source>
        <dbReference type="Proteomes" id="UP001597185"/>
    </source>
</evidence>
<gene>
    <name evidence="1" type="ORF">ACFR9T_06390</name>
</gene>
<dbReference type="AlphaFoldDB" id="A0ABD6BYM1"/>
<evidence type="ECO:0000313" key="1">
    <source>
        <dbReference type="EMBL" id="MFD1570216.1"/>
    </source>
</evidence>
<dbReference type="Proteomes" id="UP001597185">
    <property type="component" value="Unassembled WGS sequence"/>
</dbReference>
<protein>
    <recommendedName>
        <fullName evidence="3">DUF1102 domain-containing protein</fullName>
    </recommendedName>
</protein>
<keyword evidence="2" id="KW-1185">Reference proteome</keyword>
<sequence>MNRRNFVIGAGGAITAGTVGSLAFTQATVERNLDVQVVTDDSADAALRFQSNDGTTITDDGQIAINGISEHNGGGDAYLTPNGEFTFGDVASPSTNNAFTMTNQLTSERTFDISIANLATTDVDFVIKLFDDTGAELGQVNGETDLTGMALTSGQTVYGVIEIHTGPDDSNVTGDVTISASA</sequence>